<reference evidence="8 9" key="1">
    <citation type="submission" date="2024-04" db="EMBL/GenBank/DDBJ databases">
        <title>WGS of bacteria from Torrens River.</title>
        <authorList>
            <person name="Wyrsch E.R."/>
            <person name="Drigo B."/>
        </authorList>
    </citation>
    <scope>NUCLEOTIDE SEQUENCE [LARGE SCALE GENOMIC DNA]</scope>
    <source>
        <strain evidence="8 9">TWI391</strain>
    </source>
</reference>
<dbReference type="InterPro" id="IPR020568">
    <property type="entry name" value="Ribosomal_Su5_D2-typ_SF"/>
</dbReference>
<comment type="caution">
    <text evidence="8">The sequence shown here is derived from an EMBL/GenBank/DDBJ whole genome shotgun (WGS) entry which is preliminary data.</text>
</comment>
<organism evidence="8 9">
    <name type="scientific">Sphingobacterium kitahiroshimense</name>
    <dbReference type="NCBI Taxonomy" id="470446"/>
    <lineage>
        <taxon>Bacteria</taxon>
        <taxon>Pseudomonadati</taxon>
        <taxon>Bacteroidota</taxon>
        <taxon>Sphingobacteriia</taxon>
        <taxon>Sphingobacteriales</taxon>
        <taxon>Sphingobacteriaceae</taxon>
        <taxon>Sphingobacterium</taxon>
    </lineage>
</organism>
<comment type="catalytic activity">
    <reaction evidence="7">
        <text>Endonucleolytic cleavage of RNA, removing 5'-extranucleotides from tRNA precursor.</text>
        <dbReference type="EC" id="3.1.26.5"/>
    </reaction>
</comment>
<evidence type="ECO:0000256" key="2">
    <source>
        <dbReference type="ARBA" id="ARBA00022694"/>
    </source>
</evidence>
<evidence type="ECO:0000313" key="9">
    <source>
        <dbReference type="Proteomes" id="UP001409291"/>
    </source>
</evidence>
<sequence>MIKNTFKKEERLCSVKLIDTLFHKGSSFVCYPYRVVFYAPREDDHLIMENSSSQVILAVSKRRFKRAVDRNLMKRRMRECFRLQKNEGLTPFLEEHQLPLLFTIQYVGKGLLAYDFLYSHMEKALVKLKNECSKLYLAKDYQADI</sequence>
<dbReference type="SUPFAM" id="SSF54211">
    <property type="entry name" value="Ribosomal protein S5 domain 2-like"/>
    <property type="match status" value="1"/>
</dbReference>
<dbReference type="InterPro" id="IPR000100">
    <property type="entry name" value="RNase_P"/>
</dbReference>
<name>A0ABV0BYY6_9SPHI</name>
<comment type="function">
    <text evidence="1 7">RNaseP catalyzes the removal of the 5'-leader sequence from pre-tRNA to produce the mature 5'-terminus. It can also cleave other RNA substrates such as 4.5S RNA. The protein component plays an auxiliary but essential role in vivo by binding to the 5'-leader sequence and broadening the substrate specificity of the ribozyme.</text>
</comment>
<comment type="similarity">
    <text evidence="7">Belongs to the RnpA family.</text>
</comment>
<proteinExistence type="inferred from homology"/>
<dbReference type="Gene3D" id="3.30.230.10">
    <property type="match status" value="1"/>
</dbReference>
<keyword evidence="6 7" id="KW-0694">RNA-binding</keyword>
<dbReference type="InterPro" id="IPR014721">
    <property type="entry name" value="Ribsml_uS5_D2-typ_fold_subgr"/>
</dbReference>
<keyword evidence="2 7" id="KW-0819">tRNA processing</keyword>
<evidence type="ECO:0000313" key="8">
    <source>
        <dbReference type="EMBL" id="MEN5379871.1"/>
    </source>
</evidence>
<evidence type="ECO:0000256" key="3">
    <source>
        <dbReference type="ARBA" id="ARBA00022722"/>
    </source>
</evidence>
<keyword evidence="3 7" id="KW-0540">Nuclease</keyword>
<dbReference type="InterPro" id="IPR020539">
    <property type="entry name" value="RNase_P_CS"/>
</dbReference>
<dbReference type="PROSITE" id="PS00648">
    <property type="entry name" value="RIBONUCLEASE_P"/>
    <property type="match status" value="1"/>
</dbReference>
<comment type="subunit">
    <text evidence="7">Consists of a catalytic RNA component (M1 or rnpB) and a protein subunit.</text>
</comment>
<protein>
    <recommendedName>
        <fullName evidence="7">Ribonuclease P protein component</fullName>
        <shortName evidence="7">RNase P protein</shortName>
        <shortName evidence="7">RNaseP protein</shortName>
        <ecNumber evidence="7">3.1.26.5</ecNumber>
    </recommendedName>
    <alternativeName>
        <fullName evidence="7">Protein C5</fullName>
    </alternativeName>
</protein>
<keyword evidence="5 7" id="KW-0378">Hydrolase</keyword>
<dbReference type="Proteomes" id="UP001409291">
    <property type="component" value="Unassembled WGS sequence"/>
</dbReference>
<dbReference type="RefSeq" id="WP_031288357.1">
    <property type="nucleotide sequence ID" value="NZ_JAOQNK010000001.1"/>
</dbReference>
<keyword evidence="9" id="KW-1185">Reference proteome</keyword>
<evidence type="ECO:0000256" key="4">
    <source>
        <dbReference type="ARBA" id="ARBA00022759"/>
    </source>
</evidence>
<evidence type="ECO:0000256" key="5">
    <source>
        <dbReference type="ARBA" id="ARBA00022801"/>
    </source>
</evidence>
<dbReference type="EMBL" id="JBDJNQ010000012">
    <property type="protein sequence ID" value="MEN5379871.1"/>
    <property type="molecule type" value="Genomic_DNA"/>
</dbReference>
<dbReference type="Pfam" id="PF00825">
    <property type="entry name" value="Ribonuclease_P"/>
    <property type="match status" value="1"/>
</dbReference>
<keyword evidence="4 7" id="KW-0255">Endonuclease</keyword>
<dbReference type="EC" id="3.1.26.5" evidence="7"/>
<evidence type="ECO:0000256" key="7">
    <source>
        <dbReference type="HAMAP-Rule" id="MF_00227"/>
    </source>
</evidence>
<gene>
    <name evidence="7" type="primary">rnpA</name>
    <name evidence="8" type="ORF">ABE541_21570</name>
</gene>
<accession>A0ABV0BYY6</accession>
<dbReference type="HAMAP" id="MF_00227">
    <property type="entry name" value="RNase_P"/>
    <property type="match status" value="1"/>
</dbReference>
<evidence type="ECO:0000256" key="6">
    <source>
        <dbReference type="ARBA" id="ARBA00022884"/>
    </source>
</evidence>
<evidence type="ECO:0000256" key="1">
    <source>
        <dbReference type="ARBA" id="ARBA00002663"/>
    </source>
</evidence>